<accession>A0AAE7E2A3</accession>
<keyword evidence="2" id="KW-0548">Nucleotidyltransferase</keyword>
<dbReference type="Pfam" id="PF00483">
    <property type="entry name" value="NTP_transferase"/>
    <property type="match status" value="1"/>
</dbReference>
<dbReference type="GO" id="GO:0009243">
    <property type="term" value="P:O antigen biosynthetic process"/>
    <property type="evidence" value="ECO:0007669"/>
    <property type="project" value="InterPro"/>
</dbReference>
<gene>
    <name evidence="2" type="ORF">AAQM_2031</name>
</gene>
<sequence>MKVVLLAGGYGTRLSEETDIRPKPMVEVGGKPILWHIMKIYSKYGFNDFVILLGYKGYYIKEYFANYFLHQSDVTIDMKTGKMEVLNNSSEPWKITLLDTGLNSMTGGRIKRAQNFIGNETFMLTYGDGVADINIEELVKFHKSHGKAITMTSHQPDGRFGAIEITINSKVVSFQEKPKGDGHFINAGYFVCEPKVFDYITEGDKTIFEQAPLKDLAKDGEMFTYKHIGFWSPMDSLKDKNDLNKLWDSGKAPWKIW</sequence>
<feature type="domain" description="Nucleotidyl transferase" evidence="1">
    <location>
        <begin position="2"/>
        <end position="202"/>
    </location>
</feature>
<proteinExistence type="predicted"/>
<reference evidence="2 3" key="1">
    <citation type="submission" date="2018-07" db="EMBL/GenBank/DDBJ databases">
        <title>Identification of phenol metabolism pathways in Arcobacter.</title>
        <authorList>
            <person name="Miller W.G."/>
            <person name="Yee E."/>
            <person name="Bono J.L."/>
        </authorList>
    </citation>
    <scope>NUCLEOTIDE SEQUENCE [LARGE SCALE GENOMIC DNA]</scope>
    <source>
        <strain evidence="2 3">W63</strain>
    </source>
</reference>
<keyword evidence="3" id="KW-1185">Reference proteome</keyword>
<dbReference type="EMBL" id="CP030944">
    <property type="protein sequence ID" value="QKE26752.1"/>
    <property type="molecule type" value="Genomic_DNA"/>
</dbReference>
<dbReference type="InterPro" id="IPR029044">
    <property type="entry name" value="Nucleotide-diphossugar_trans"/>
</dbReference>
<evidence type="ECO:0000313" key="3">
    <source>
        <dbReference type="Proteomes" id="UP000502065"/>
    </source>
</evidence>
<protein>
    <submittedName>
        <fullName evidence="2">Glucose-1-phosphate cytidylyltransferase</fullName>
    </submittedName>
</protein>
<name>A0AAE7E2A3_9BACT</name>
<dbReference type="InterPro" id="IPR013446">
    <property type="entry name" value="G1P_cyt_trans-like"/>
</dbReference>
<dbReference type="AlphaFoldDB" id="A0AAE7E2A3"/>
<evidence type="ECO:0000313" key="2">
    <source>
        <dbReference type="EMBL" id="QKE26752.1"/>
    </source>
</evidence>
<dbReference type="SUPFAM" id="SSF53448">
    <property type="entry name" value="Nucleotide-diphospho-sugar transferases"/>
    <property type="match status" value="1"/>
</dbReference>
<dbReference type="Proteomes" id="UP000502065">
    <property type="component" value="Chromosome"/>
</dbReference>
<keyword evidence="2" id="KW-0808">Transferase</keyword>
<dbReference type="Gene3D" id="3.90.550.10">
    <property type="entry name" value="Spore Coat Polysaccharide Biosynthesis Protein SpsA, Chain A"/>
    <property type="match status" value="1"/>
</dbReference>
<dbReference type="NCBIfam" id="TIGR02623">
    <property type="entry name" value="G1P_cyt_trans"/>
    <property type="match status" value="1"/>
</dbReference>
<dbReference type="KEGG" id="aaqi:AAQM_2031"/>
<dbReference type="InterPro" id="IPR005835">
    <property type="entry name" value="NTP_transferase_dom"/>
</dbReference>
<dbReference type="RefSeq" id="WP_129095721.1">
    <property type="nucleotide sequence ID" value="NZ_CBCSAE010000012.1"/>
</dbReference>
<organism evidence="2 3">
    <name type="scientific">Arcobacter aquimarinus</name>
    <dbReference type="NCBI Taxonomy" id="1315211"/>
    <lineage>
        <taxon>Bacteria</taxon>
        <taxon>Pseudomonadati</taxon>
        <taxon>Campylobacterota</taxon>
        <taxon>Epsilonproteobacteria</taxon>
        <taxon>Campylobacterales</taxon>
        <taxon>Arcobacteraceae</taxon>
        <taxon>Arcobacter</taxon>
    </lineage>
</organism>
<dbReference type="PANTHER" id="PTHR47183:SF1">
    <property type="entry name" value="GLUCOSE-1-PHOSPHATE CYTIDYLYLTRANSFERASE"/>
    <property type="match status" value="1"/>
</dbReference>
<dbReference type="InterPro" id="IPR046981">
    <property type="entry name" value="G1P_cyt_trans"/>
</dbReference>
<dbReference type="GO" id="GO:0047343">
    <property type="term" value="F:glucose-1-phosphate cytidylyltransferase activity"/>
    <property type="evidence" value="ECO:0007669"/>
    <property type="project" value="InterPro"/>
</dbReference>
<dbReference type="PANTHER" id="PTHR47183">
    <property type="entry name" value="GLUCOSE-1-PHOSPHATE CYTIDYLYLTRANSFERASE-RELATED"/>
    <property type="match status" value="1"/>
</dbReference>
<evidence type="ECO:0000259" key="1">
    <source>
        <dbReference type="Pfam" id="PF00483"/>
    </source>
</evidence>
<dbReference type="CDD" id="cd02524">
    <property type="entry name" value="G1P_cytidylyltransferase"/>
    <property type="match status" value="1"/>
</dbReference>